<accession>A0AAN6ME64</accession>
<reference evidence="1" key="2">
    <citation type="submission" date="2023-05" db="EMBL/GenBank/DDBJ databases">
        <authorList>
            <consortium name="Lawrence Berkeley National Laboratory"/>
            <person name="Steindorff A."/>
            <person name="Hensen N."/>
            <person name="Bonometti L."/>
            <person name="Westerberg I."/>
            <person name="Brannstrom I.O."/>
            <person name="Guillou S."/>
            <person name="Cros-Aarteil S."/>
            <person name="Calhoun S."/>
            <person name="Haridas S."/>
            <person name="Kuo A."/>
            <person name="Mondo S."/>
            <person name="Pangilinan J."/>
            <person name="Riley R."/>
            <person name="Labutti K."/>
            <person name="Andreopoulos B."/>
            <person name="Lipzen A."/>
            <person name="Chen C."/>
            <person name="Yanf M."/>
            <person name="Daum C."/>
            <person name="Ng V."/>
            <person name="Clum A."/>
            <person name="Ohm R."/>
            <person name="Martin F."/>
            <person name="Silar P."/>
            <person name="Natvig D."/>
            <person name="Lalanne C."/>
            <person name="Gautier V."/>
            <person name="Ament-Velasquez S.L."/>
            <person name="Kruys A."/>
            <person name="Hutchinson M.I."/>
            <person name="Powell A.J."/>
            <person name="Barry K."/>
            <person name="Miller A.N."/>
            <person name="Grigoriev I.V."/>
            <person name="Debuchy R."/>
            <person name="Gladieux P."/>
            <person name="Thoren M.H."/>
            <person name="Johannesson H."/>
        </authorList>
    </citation>
    <scope>NUCLEOTIDE SEQUENCE</scope>
    <source>
        <strain evidence="1">CBS 103.79</strain>
    </source>
</reference>
<comment type="caution">
    <text evidence="1">The sequence shown here is derived from an EMBL/GenBank/DDBJ whole genome shotgun (WGS) entry which is preliminary data.</text>
</comment>
<protein>
    <submittedName>
        <fullName evidence="1">Uncharacterized protein</fullName>
    </submittedName>
</protein>
<keyword evidence="2" id="KW-1185">Reference proteome</keyword>
<evidence type="ECO:0000313" key="1">
    <source>
        <dbReference type="EMBL" id="KAK3898436.1"/>
    </source>
</evidence>
<dbReference type="AlphaFoldDB" id="A0AAN6ME64"/>
<evidence type="ECO:0000313" key="2">
    <source>
        <dbReference type="Proteomes" id="UP001303889"/>
    </source>
</evidence>
<gene>
    <name evidence="1" type="ORF">C8A05DRAFT_18987</name>
</gene>
<dbReference type="Proteomes" id="UP001303889">
    <property type="component" value="Unassembled WGS sequence"/>
</dbReference>
<sequence length="553" mass="61752">MALDCNHSPSVFSKAIAYHAECFAFASSPLSAPFLDATRYTFHPMPWEHRRRHERTRQLLAARLGTMYPTLPAELCLVVAAHLVPLCAVSATEAVCLSPDRQAVDCRVSTSEPVWASYVSLHGIRYVASLSNQPGPGSRKVFDVATMPRAAAVYLLEDHLGVRQVVFSATGEPTNLPFFSHGKLGPWWRVLAPCPEQLEGKSDGVKLRTIASPAAVSDPLSRTLWSLPFNPARFETLAFYNLGPPAWNPAPGSTTPMLHVDINEPGVTGYSVCYSRGLLYFHAHRPGDDLSFYRDYDGVYRQTLWVYMPVDPGELVTEIWRRDVRVADHLRPQMRTNRGRTIAAGPTVMPSFLKPTWHPVCGPLAGPTRVFFDHSLTALGMGRCAMWAPGEPSGQAPPLLYANGPSWFYSDASLKGVVEITPCRWHEAGQQSHSKIIGLLLRYSDGSRGCLGEFRLDCASTPLRVGDTEKLRLGFNVTHPFQRPYLAEIRFSPPPASPDWELDEQWLEIPWKGTLQWWFVRNHCCRVVYGDMASPRGVFFPLVMQCDMRSTIE</sequence>
<reference evidence="1" key="1">
    <citation type="journal article" date="2023" name="Mol. Phylogenet. Evol.">
        <title>Genome-scale phylogeny and comparative genomics of the fungal order Sordariales.</title>
        <authorList>
            <person name="Hensen N."/>
            <person name="Bonometti L."/>
            <person name="Westerberg I."/>
            <person name="Brannstrom I.O."/>
            <person name="Guillou S."/>
            <person name="Cros-Aarteil S."/>
            <person name="Calhoun S."/>
            <person name="Haridas S."/>
            <person name="Kuo A."/>
            <person name="Mondo S."/>
            <person name="Pangilinan J."/>
            <person name="Riley R."/>
            <person name="LaButti K."/>
            <person name="Andreopoulos B."/>
            <person name="Lipzen A."/>
            <person name="Chen C."/>
            <person name="Yan M."/>
            <person name="Daum C."/>
            <person name="Ng V."/>
            <person name="Clum A."/>
            <person name="Steindorff A."/>
            <person name="Ohm R.A."/>
            <person name="Martin F."/>
            <person name="Silar P."/>
            <person name="Natvig D.O."/>
            <person name="Lalanne C."/>
            <person name="Gautier V."/>
            <person name="Ament-Velasquez S.L."/>
            <person name="Kruys A."/>
            <person name="Hutchinson M.I."/>
            <person name="Powell A.J."/>
            <person name="Barry K."/>
            <person name="Miller A.N."/>
            <person name="Grigoriev I.V."/>
            <person name="Debuchy R."/>
            <person name="Gladieux P."/>
            <person name="Hiltunen Thoren M."/>
            <person name="Johannesson H."/>
        </authorList>
    </citation>
    <scope>NUCLEOTIDE SEQUENCE</scope>
    <source>
        <strain evidence="1">CBS 103.79</strain>
    </source>
</reference>
<name>A0AAN6ME64_9PEZI</name>
<dbReference type="EMBL" id="MU855937">
    <property type="protein sequence ID" value="KAK3898436.1"/>
    <property type="molecule type" value="Genomic_DNA"/>
</dbReference>
<organism evidence="1 2">
    <name type="scientific">Staphylotrichum tortipilum</name>
    <dbReference type="NCBI Taxonomy" id="2831512"/>
    <lineage>
        <taxon>Eukaryota</taxon>
        <taxon>Fungi</taxon>
        <taxon>Dikarya</taxon>
        <taxon>Ascomycota</taxon>
        <taxon>Pezizomycotina</taxon>
        <taxon>Sordariomycetes</taxon>
        <taxon>Sordariomycetidae</taxon>
        <taxon>Sordariales</taxon>
        <taxon>Chaetomiaceae</taxon>
        <taxon>Staphylotrichum</taxon>
    </lineage>
</organism>
<proteinExistence type="predicted"/>